<accession>A0A3B0YB65</accession>
<keyword evidence="1" id="KW-0812">Transmembrane</keyword>
<dbReference type="EMBL" id="UOFI01000071">
    <property type="protein sequence ID" value="VAW65904.1"/>
    <property type="molecule type" value="Genomic_DNA"/>
</dbReference>
<sequence length="126" mass="14556">MKKILGLLIVILCVYPLSVFLQLLINWLYSDYHLFWTASELSKKKLMMMFISDWKQALFFILPTAVIIYTLNQLLNTINSYLLPLLIALIAAIFCYLELPSAFIYVMVVSFLLIKIQSVSVIGEKK</sequence>
<feature type="transmembrane region" description="Helical" evidence="1">
    <location>
        <begin position="49"/>
        <end position="71"/>
    </location>
</feature>
<gene>
    <name evidence="2" type="ORF">MNBD_GAMMA09-214</name>
</gene>
<name>A0A3B0YB65_9ZZZZ</name>
<feature type="transmembrane region" description="Helical" evidence="1">
    <location>
        <begin position="7"/>
        <end position="29"/>
    </location>
</feature>
<reference evidence="2" key="1">
    <citation type="submission" date="2018-06" db="EMBL/GenBank/DDBJ databases">
        <authorList>
            <person name="Zhirakovskaya E."/>
        </authorList>
    </citation>
    <scope>NUCLEOTIDE SEQUENCE</scope>
</reference>
<feature type="transmembrane region" description="Helical" evidence="1">
    <location>
        <begin position="103"/>
        <end position="123"/>
    </location>
</feature>
<dbReference type="AlphaFoldDB" id="A0A3B0YB65"/>
<keyword evidence="1" id="KW-1133">Transmembrane helix</keyword>
<evidence type="ECO:0000313" key="2">
    <source>
        <dbReference type="EMBL" id="VAW65904.1"/>
    </source>
</evidence>
<keyword evidence="1" id="KW-0472">Membrane</keyword>
<protein>
    <submittedName>
        <fullName evidence="2">Uncharacterized protein</fullName>
    </submittedName>
</protein>
<proteinExistence type="predicted"/>
<evidence type="ECO:0000256" key="1">
    <source>
        <dbReference type="SAM" id="Phobius"/>
    </source>
</evidence>
<organism evidence="2">
    <name type="scientific">hydrothermal vent metagenome</name>
    <dbReference type="NCBI Taxonomy" id="652676"/>
    <lineage>
        <taxon>unclassified sequences</taxon>
        <taxon>metagenomes</taxon>
        <taxon>ecological metagenomes</taxon>
    </lineage>
</organism>
<feature type="transmembrane region" description="Helical" evidence="1">
    <location>
        <begin position="78"/>
        <end position="97"/>
    </location>
</feature>